<gene>
    <name evidence="6" type="ORF">SAMN04488101_10422</name>
</gene>
<dbReference type="STRING" id="475255.SAMN04488101_10422"/>
<dbReference type="Pfam" id="PF01925">
    <property type="entry name" value="TauE"/>
    <property type="match status" value="1"/>
</dbReference>
<dbReference type="InterPro" id="IPR051598">
    <property type="entry name" value="TSUP/Inactive_protease-like"/>
</dbReference>
<feature type="transmembrane region" description="Helical" evidence="5">
    <location>
        <begin position="66"/>
        <end position="85"/>
    </location>
</feature>
<name>A0A1W2CJA2_9SPHI</name>
<feature type="transmembrane region" description="Helical" evidence="5">
    <location>
        <begin position="148"/>
        <end position="177"/>
    </location>
</feature>
<evidence type="ECO:0000256" key="4">
    <source>
        <dbReference type="ARBA" id="ARBA00023136"/>
    </source>
</evidence>
<reference evidence="6 7" key="1">
    <citation type="submission" date="2017-04" db="EMBL/GenBank/DDBJ databases">
        <authorList>
            <person name="Afonso C.L."/>
            <person name="Miller P.J."/>
            <person name="Scott M.A."/>
            <person name="Spackman E."/>
            <person name="Goraichik I."/>
            <person name="Dimitrov K.M."/>
            <person name="Suarez D.L."/>
            <person name="Swayne D.E."/>
        </authorList>
    </citation>
    <scope>NUCLEOTIDE SEQUENCE [LARGE SCALE GENOMIC DNA]</scope>
    <source>
        <strain evidence="6 7">DSM 19625</strain>
    </source>
</reference>
<dbReference type="OrthoDB" id="8559161at2"/>
<keyword evidence="7" id="KW-1185">Reference proteome</keyword>
<feature type="transmembrane region" description="Helical" evidence="5">
    <location>
        <begin position="214"/>
        <end position="234"/>
    </location>
</feature>
<dbReference type="RefSeq" id="WP_084289145.1">
    <property type="nucleotide sequence ID" value="NZ_FWYB01000004.1"/>
</dbReference>
<evidence type="ECO:0000256" key="3">
    <source>
        <dbReference type="ARBA" id="ARBA00022989"/>
    </source>
</evidence>
<feature type="transmembrane region" description="Helical" evidence="5">
    <location>
        <begin position="241"/>
        <end position="258"/>
    </location>
</feature>
<evidence type="ECO:0000256" key="2">
    <source>
        <dbReference type="ARBA" id="ARBA00022692"/>
    </source>
</evidence>
<feature type="transmembrane region" description="Helical" evidence="5">
    <location>
        <begin position="42"/>
        <end position="60"/>
    </location>
</feature>
<dbReference type="AlphaFoldDB" id="A0A1W2CJA2"/>
<feature type="transmembrane region" description="Helical" evidence="5">
    <location>
        <begin position="6"/>
        <end position="35"/>
    </location>
</feature>
<protein>
    <recommendedName>
        <fullName evidence="5">Probable membrane transporter protein</fullName>
    </recommendedName>
</protein>
<evidence type="ECO:0000313" key="6">
    <source>
        <dbReference type="EMBL" id="SMC85054.1"/>
    </source>
</evidence>
<sequence>MEILAYVASAFIGISLGLTGGGGSILTVPVMVYLFGIDPLMATSYSLFVVGLTSLVGAYQNYKLGFIQMRTAFMFGLCSIVAVWLTRKLLIPIIPEHIFTTNHFVFTSHMFMMVLFAILMVAAAVSMIKGRKECESNVVPPSLNLPKMVLYGLGIGFTTGLLGAGGGFLLIPTLVVLMGLPMKEAIGTSLLIIALNSLIGFTADIGHFHMDWPLLLSVTGLAIMGVFAGGLLGARLNGGKLKIGFGWFVLVMGVFILLKELL</sequence>
<dbReference type="GO" id="GO:0005886">
    <property type="term" value="C:plasma membrane"/>
    <property type="evidence" value="ECO:0007669"/>
    <property type="project" value="UniProtKB-SubCell"/>
</dbReference>
<keyword evidence="2 5" id="KW-0812">Transmembrane</keyword>
<dbReference type="InterPro" id="IPR002781">
    <property type="entry name" value="TM_pro_TauE-like"/>
</dbReference>
<proteinExistence type="inferred from homology"/>
<dbReference type="EMBL" id="FWYB01000004">
    <property type="protein sequence ID" value="SMC85054.1"/>
    <property type="molecule type" value="Genomic_DNA"/>
</dbReference>
<organism evidence="6 7">
    <name type="scientific">Pedobacter nyackensis</name>
    <dbReference type="NCBI Taxonomy" id="475255"/>
    <lineage>
        <taxon>Bacteria</taxon>
        <taxon>Pseudomonadati</taxon>
        <taxon>Bacteroidota</taxon>
        <taxon>Sphingobacteriia</taxon>
        <taxon>Sphingobacteriales</taxon>
        <taxon>Sphingobacteriaceae</taxon>
        <taxon>Pedobacter</taxon>
    </lineage>
</organism>
<keyword evidence="4 5" id="KW-0472">Membrane</keyword>
<dbReference type="Proteomes" id="UP000192678">
    <property type="component" value="Unassembled WGS sequence"/>
</dbReference>
<comment type="similarity">
    <text evidence="5">Belongs to the 4-toluene sulfonate uptake permease (TSUP) (TC 2.A.102) family.</text>
</comment>
<evidence type="ECO:0000256" key="5">
    <source>
        <dbReference type="RuleBase" id="RU363041"/>
    </source>
</evidence>
<keyword evidence="3 5" id="KW-1133">Transmembrane helix</keyword>
<feature type="transmembrane region" description="Helical" evidence="5">
    <location>
        <begin position="106"/>
        <end position="128"/>
    </location>
</feature>
<dbReference type="PANTHER" id="PTHR43701:SF2">
    <property type="entry name" value="MEMBRANE TRANSPORTER PROTEIN YJNA-RELATED"/>
    <property type="match status" value="1"/>
</dbReference>
<accession>A0A1W2CJA2</accession>
<keyword evidence="5" id="KW-1003">Cell membrane</keyword>
<comment type="subcellular location">
    <subcellularLocation>
        <location evidence="5">Cell membrane</location>
        <topology evidence="5">Multi-pass membrane protein</topology>
    </subcellularLocation>
    <subcellularLocation>
        <location evidence="1">Membrane</location>
        <topology evidence="1">Multi-pass membrane protein</topology>
    </subcellularLocation>
</comment>
<dbReference type="PANTHER" id="PTHR43701">
    <property type="entry name" value="MEMBRANE TRANSPORTER PROTEIN MJ0441-RELATED"/>
    <property type="match status" value="1"/>
</dbReference>
<evidence type="ECO:0000313" key="7">
    <source>
        <dbReference type="Proteomes" id="UP000192678"/>
    </source>
</evidence>
<evidence type="ECO:0000256" key="1">
    <source>
        <dbReference type="ARBA" id="ARBA00004141"/>
    </source>
</evidence>